<name>A0A164VYG6_9AGAM</name>
<keyword evidence="4" id="KW-1185">Reference proteome</keyword>
<evidence type="ECO:0000313" key="4">
    <source>
        <dbReference type="Proteomes" id="UP000076722"/>
    </source>
</evidence>
<dbReference type="PANTHER" id="PTHR28023">
    <property type="entry name" value="UPF0357 PROTEIN YCL012C"/>
    <property type="match status" value="1"/>
</dbReference>
<sequence>MLFSASIFALSALAAMLIFYYRHRIASLIPSTSPLQAGYTRLTTFSSQAAAGLTSGNFDLEENNLQGDSRLGLDEAGVSEVHDIMQRQGVSFDEARLIRHKRILRDNGIDPSGMPMDAKAVTRL</sequence>
<reference evidence="3 4" key="1">
    <citation type="journal article" date="2016" name="Mol. Biol. Evol.">
        <title>Comparative Genomics of Early-Diverging Mushroom-Forming Fungi Provides Insights into the Origins of Lignocellulose Decay Capabilities.</title>
        <authorList>
            <person name="Nagy L.G."/>
            <person name="Riley R."/>
            <person name="Tritt A."/>
            <person name="Adam C."/>
            <person name="Daum C."/>
            <person name="Floudas D."/>
            <person name="Sun H."/>
            <person name="Yadav J.S."/>
            <person name="Pangilinan J."/>
            <person name="Larsson K.H."/>
            <person name="Matsuura K."/>
            <person name="Barry K."/>
            <person name="Labutti K."/>
            <person name="Kuo R."/>
            <person name="Ohm R.A."/>
            <person name="Bhattacharya S.S."/>
            <person name="Shirouzu T."/>
            <person name="Yoshinaga Y."/>
            <person name="Martin F.M."/>
            <person name="Grigoriev I.V."/>
            <person name="Hibbett D.S."/>
        </authorList>
    </citation>
    <scope>NUCLEOTIDE SEQUENCE [LARGE SCALE GENOMIC DNA]</scope>
    <source>
        <strain evidence="3 4">HHB9708</strain>
    </source>
</reference>
<dbReference type="Pfam" id="PF09435">
    <property type="entry name" value="DUF2015"/>
    <property type="match status" value="1"/>
</dbReference>
<dbReference type="InterPro" id="IPR018559">
    <property type="entry name" value="DUF2015"/>
</dbReference>
<comment type="similarity">
    <text evidence="1">Belongs to the UPF0357 family.</text>
</comment>
<accession>A0A164VYG6</accession>
<keyword evidence="2" id="KW-0732">Signal</keyword>
<evidence type="ECO:0000256" key="2">
    <source>
        <dbReference type="ARBA" id="ARBA00022729"/>
    </source>
</evidence>
<protein>
    <submittedName>
        <fullName evidence="3">Uncharacterized protein</fullName>
    </submittedName>
</protein>
<organism evidence="3 4">
    <name type="scientific">Sistotremastrum niveocremeum HHB9708</name>
    <dbReference type="NCBI Taxonomy" id="1314777"/>
    <lineage>
        <taxon>Eukaryota</taxon>
        <taxon>Fungi</taxon>
        <taxon>Dikarya</taxon>
        <taxon>Basidiomycota</taxon>
        <taxon>Agaricomycotina</taxon>
        <taxon>Agaricomycetes</taxon>
        <taxon>Sistotremastrales</taxon>
        <taxon>Sistotremastraceae</taxon>
        <taxon>Sertulicium</taxon>
        <taxon>Sertulicium niveocremeum</taxon>
    </lineage>
</organism>
<dbReference type="EMBL" id="KV419404">
    <property type="protein sequence ID" value="KZS94583.1"/>
    <property type="molecule type" value="Genomic_DNA"/>
</dbReference>
<dbReference type="PANTHER" id="PTHR28023:SF1">
    <property type="entry name" value="UPF0357 PROTEIN YCL012C"/>
    <property type="match status" value="1"/>
</dbReference>
<proteinExistence type="inferred from homology"/>
<dbReference type="AlphaFoldDB" id="A0A164VYG6"/>
<gene>
    <name evidence="3" type="ORF">SISNIDRAFT_484795</name>
</gene>
<dbReference type="Proteomes" id="UP000076722">
    <property type="component" value="Unassembled WGS sequence"/>
</dbReference>
<dbReference type="OrthoDB" id="447314at2759"/>
<evidence type="ECO:0000313" key="3">
    <source>
        <dbReference type="EMBL" id="KZS94583.1"/>
    </source>
</evidence>
<evidence type="ECO:0000256" key="1">
    <source>
        <dbReference type="ARBA" id="ARBA00008325"/>
    </source>
</evidence>